<dbReference type="SUPFAM" id="SSF46894">
    <property type="entry name" value="C-terminal effector domain of the bipartite response regulators"/>
    <property type="match status" value="1"/>
</dbReference>
<evidence type="ECO:0000313" key="3">
    <source>
        <dbReference type="EMBL" id="QCT18890.1"/>
    </source>
</evidence>
<dbReference type="Gene3D" id="1.10.10.10">
    <property type="entry name" value="Winged helix-like DNA-binding domain superfamily/Winged helix DNA-binding domain"/>
    <property type="match status" value="1"/>
</dbReference>
<dbReference type="Pfam" id="PF00196">
    <property type="entry name" value="GerE"/>
    <property type="match status" value="1"/>
</dbReference>
<dbReference type="InterPro" id="IPR000792">
    <property type="entry name" value="Tscrpt_reg_LuxR_C"/>
</dbReference>
<name>A0A4P8YEJ6_9ENTR</name>
<dbReference type="OrthoDB" id="6480962at2"/>
<organism evidence="3 4">
    <name type="scientific">Jejubacter calystegiae</name>
    <dbReference type="NCBI Taxonomy" id="2579935"/>
    <lineage>
        <taxon>Bacteria</taxon>
        <taxon>Pseudomonadati</taxon>
        <taxon>Pseudomonadota</taxon>
        <taxon>Gammaproteobacteria</taxon>
        <taxon>Enterobacterales</taxon>
        <taxon>Enterobacteriaceae</taxon>
        <taxon>Jejubacter</taxon>
    </lineage>
</organism>
<dbReference type="GO" id="GO:0006355">
    <property type="term" value="P:regulation of DNA-templated transcription"/>
    <property type="evidence" value="ECO:0007669"/>
    <property type="project" value="InterPro"/>
</dbReference>
<evidence type="ECO:0000256" key="1">
    <source>
        <dbReference type="ARBA" id="ARBA00023125"/>
    </source>
</evidence>
<protein>
    <recommendedName>
        <fullName evidence="2">HTH luxR-type domain-containing protein</fullName>
    </recommendedName>
</protein>
<proteinExistence type="predicted"/>
<evidence type="ECO:0000313" key="4">
    <source>
        <dbReference type="Proteomes" id="UP000302163"/>
    </source>
</evidence>
<dbReference type="RefSeq" id="WP_138094713.1">
    <property type="nucleotide sequence ID" value="NZ_CP040428.1"/>
</dbReference>
<dbReference type="EMBL" id="CP040428">
    <property type="protein sequence ID" value="QCT18890.1"/>
    <property type="molecule type" value="Genomic_DNA"/>
</dbReference>
<dbReference type="Proteomes" id="UP000302163">
    <property type="component" value="Chromosome"/>
</dbReference>
<dbReference type="GO" id="GO:0003677">
    <property type="term" value="F:DNA binding"/>
    <property type="evidence" value="ECO:0007669"/>
    <property type="project" value="UniProtKB-KW"/>
</dbReference>
<keyword evidence="1" id="KW-0238">DNA-binding</keyword>
<dbReference type="InterPro" id="IPR036388">
    <property type="entry name" value="WH-like_DNA-bd_sf"/>
</dbReference>
<dbReference type="InterPro" id="IPR016032">
    <property type="entry name" value="Sig_transdc_resp-reg_C-effctor"/>
</dbReference>
<gene>
    <name evidence="3" type="ORF">FEM41_04105</name>
</gene>
<feature type="domain" description="HTH luxR-type" evidence="2">
    <location>
        <begin position="122"/>
        <end position="172"/>
    </location>
</feature>
<keyword evidence="4" id="KW-1185">Reference proteome</keyword>
<dbReference type="AlphaFoldDB" id="A0A4P8YEJ6"/>
<sequence length="189" mass="22056">MSIMRNGKKLKIIVISDNAYYWLGIQKMVEEIAWSDVKIRYQYITERHFLSGLHQPQGIYLKVDTPFVFADDFAYRLLKQEIKNPSINLFGTHASLQEVSGSLQNVKNNVTCEINIDCIQSRLTHRENMMYMFLINGYGDDSISRLMNISKKSVSDYRGRIIRKLGYRNKNRFITCEQHYIQESGGNNV</sequence>
<accession>A0A4P8YEJ6</accession>
<evidence type="ECO:0000259" key="2">
    <source>
        <dbReference type="Pfam" id="PF00196"/>
    </source>
</evidence>
<dbReference type="KEGG" id="izh:FEM41_04105"/>
<reference evidence="3 4" key="1">
    <citation type="submission" date="2019-05" db="EMBL/GenBank/DDBJ databases">
        <title>Complete genome sequence of Izhakiella calystegiae KSNA2, an endophyte isolated from beach morning glory (Calystegia soldanella).</title>
        <authorList>
            <person name="Jiang L."/>
            <person name="Jeong J.C."/>
            <person name="Kim C.Y."/>
            <person name="Kim D.H."/>
            <person name="Kim S.W."/>
            <person name="Lee j."/>
        </authorList>
    </citation>
    <scope>NUCLEOTIDE SEQUENCE [LARGE SCALE GENOMIC DNA]</scope>
    <source>
        <strain evidence="3 4">KSNA2</strain>
    </source>
</reference>